<reference evidence="2" key="1">
    <citation type="submission" date="2022-12" db="EMBL/GenBank/DDBJ databases">
        <authorList>
            <person name="Petersen C."/>
        </authorList>
    </citation>
    <scope>NUCLEOTIDE SEQUENCE</scope>
    <source>
        <strain evidence="2">IBT 21472</strain>
    </source>
</reference>
<feature type="compositionally biased region" description="Polar residues" evidence="1">
    <location>
        <begin position="430"/>
        <end position="443"/>
    </location>
</feature>
<feature type="compositionally biased region" description="Polar residues" evidence="1">
    <location>
        <begin position="205"/>
        <end position="234"/>
    </location>
</feature>
<organism evidence="2 3">
    <name type="scientific">Penicillium atrosanguineum</name>
    <dbReference type="NCBI Taxonomy" id="1132637"/>
    <lineage>
        <taxon>Eukaryota</taxon>
        <taxon>Fungi</taxon>
        <taxon>Dikarya</taxon>
        <taxon>Ascomycota</taxon>
        <taxon>Pezizomycotina</taxon>
        <taxon>Eurotiomycetes</taxon>
        <taxon>Eurotiomycetidae</taxon>
        <taxon>Eurotiales</taxon>
        <taxon>Aspergillaceae</taxon>
        <taxon>Penicillium</taxon>
    </lineage>
</organism>
<dbReference type="Proteomes" id="UP001147746">
    <property type="component" value="Unassembled WGS sequence"/>
</dbReference>
<evidence type="ECO:0000256" key="1">
    <source>
        <dbReference type="SAM" id="MobiDB-lite"/>
    </source>
</evidence>
<evidence type="ECO:0000313" key="3">
    <source>
        <dbReference type="Proteomes" id="UP001147746"/>
    </source>
</evidence>
<feature type="compositionally biased region" description="Basic and acidic residues" evidence="1">
    <location>
        <begin position="396"/>
        <end position="408"/>
    </location>
</feature>
<evidence type="ECO:0000313" key="2">
    <source>
        <dbReference type="EMBL" id="KAJ5318558.1"/>
    </source>
</evidence>
<accession>A0A9W9PYI9</accession>
<comment type="caution">
    <text evidence="2">The sequence shown here is derived from an EMBL/GenBank/DDBJ whole genome shotgun (WGS) entry which is preliminary data.</text>
</comment>
<dbReference type="EMBL" id="JAPZBO010000004">
    <property type="protein sequence ID" value="KAJ5318558.1"/>
    <property type="molecule type" value="Genomic_DNA"/>
</dbReference>
<protein>
    <submittedName>
        <fullName evidence="2">Uncharacterized protein</fullName>
    </submittedName>
</protein>
<name>A0A9W9PYI9_9EURO</name>
<feature type="region of interest" description="Disordered" evidence="1">
    <location>
        <begin position="396"/>
        <end position="495"/>
    </location>
</feature>
<gene>
    <name evidence="2" type="ORF">N7476_004978</name>
</gene>
<reference evidence="2" key="2">
    <citation type="journal article" date="2023" name="IMA Fungus">
        <title>Comparative genomic study of the Penicillium genus elucidates a diverse pangenome and 15 lateral gene transfer events.</title>
        <authorList>
            <person name="Petersen C."/>
            <person name="Sorensen T."/>
            <person name="Nielsen M.R."/>
            <person name="Sondergaard T.E."/>
            <person name="Sorensen J.L."/>
            <person name="Fitzpatrick D.A."/>
            <person name="Frisvad J.C."/>
            <person name="Nielsen K.L."/>
        </authorList>
    </citation>
    <scope>NUCLEOTIDE SEQUENCE</scope>
    <source>
        <strain evidence="2">IBT 21472</strain>
    </source>
</reference>
<proteinExistence type="predicted"/>
<feature type="region of interest" description="Disordered" evidence="1">
    <location>
        <begin position="205"/>
        <end position="238"/>
    </location>
</feature>
<sequence length="495" mass="55122">MESRHDNAENTCNGGDLSYNFSLGPCEERIRRHFFDGPHQDLLLVHNFLQKLQGTAKRDYSLARFFEVPLISDALAQRMTYMFTDARPKILEACSDDVSWIDVVRESSPEVKYQDGKYHYYLPQRKVRVEVCQFDHHLISAGHLRQLIHPRFHQIDVQTELDALNLMAKEISSWGCILLDMADISQDVLEKVDDMLARLETSSVSPISGDSQAAQANLTDADSSAHLSGATPTEVSVGIPRKHDVAKMPFPPGRRWTGEEKSRVVGWFEPRAHLTDKEIELEFRKDFGHSRTISAIQAILYQKGAGHLRRKKKIRSRSMQPVVEVTSQATSNRPFQLPISSPSTSTIGRFYLTPSRSPSARDVHSDEETVICSPSQYFHLGSSASCGTLNHTTHGHADTDGMNLDRSKTATSSQKGINLNIPDTRDTEAENSGQQTTNETSQGAEPPANSRSLGRPEMYFPTQGFTQAPESVAKTLAPSSVRPTQRILPGPAPAQ</sequence>
<dbReference type="AlphaFoldDB" id="A0A9W9PYI9"/>
<keyword evidence="3" id="KW-1185">Reference proteome</keyword>